<gene>
    <name evidence="2" type="ORF">J4732_14995</name>
</gene>
<name>A0A939SRA3_SERMA</name>
<evidence type="ECO:0000313" key="2">
    <source>
        <dbReference type="EMBL" id="MBO2007046.1"/>
    </source>
</evidence>
<accession>A0A939SRA3</accession>
<comment type="caution">
    <text evidence="2">The sequence shown here is derived from an EMBL/GenBank/DDBJ whole genome shotgun (WGS) entry which is preliminary data.</text>
</comment>
<reference evidence="2" key="1">
    <citation type="submission" date="2021-03" db="EMBL/GenBank/DDBJ databases">
        <title>Molecular epidemiology and mechanisms of colistin and carbapenem resistance in Enterobacteriaceae from clinical isolates, the environment and porcine samples in Pretoria, South Africa.</title>
        <authorList>
            <person name="Bogoshi D."/>
            <person name="Mbelle N.M."/>
            <person name="Naidoo V."/>
            <person name="Osei Sekyere J."/>
        </authorList>
    </citation>
    <scope>NUCLEOTIDE SEQUENCE</scope>
    <source>
        <strain evidence="2">C080</strain>
    </source>
</reference>
<protein>
    <submittedName>
        <fullName evidence="2">Uncharacterized protein</fullName>
    </submittedName>
</protein>
<dbReference type="EMBL" id="JAGETR010000096">
    <property type="protein sequence ID" value="MBO2007046.1"/>
    <property type="molecule type" value="Genomic_DNA"/>
</dbReference>
<proteinExistence type="predicted"/>
<feature type="compositionally biased region" description="Basic and acidic residues" evidence="1">
    <location>
        <begin position="59"/>
        <end position="69"/>
    </location>
</feature>
<evidence type="ECO:0000256" key="1">
    <source>
        <dbReference type="SAM" id="MobiDB-lite"/>
    </source>
</evidence>
<dbReference type="AlphaFoldDB" id="A0A939SRA3"/>
<organism evidence="2">
    <name type="scientific">Serratia marcescens</name>
    <dbReference type="NCBI Taxonomy" id="615"/>
    <lineage>
        <taxon>Bacteria</taxon>
        <taxon>Pseudomonadati</taxon>
        <taxon>Pseudomonadota</taxon>
        <taxon>Gammaproteobacteria</taxon>
        <taxon>Enterobacterales</taxon>
        <taxon>Yersiniaceae</taxon>
        <taxon>Serratia</taxon>
    </lineage>
</organism>
<sequence length="164" mass="16938">MKGFIKQANKGYEDNKWVLPSIHTGGALTVEAAKGVSADVKVKTAVRCKAPSTPRVRRAPPDQRSEQAQRRSGARSKTPTTAGLQKPAPEPGGGGGDRHRSSGGDRWQFTGGHGSSPALPAPWAAGGNQRRSHGRDVFAGLPCGGGAGGEPWQPVKNSAGAGQQ</sequence>
<feature type="region of interest" description="Disordered" evidence="1">
    <location>
        <begin position="48"/>
        <end position="164"/>
    </location>
</feature>